<sequence>MTIPVPKPVPIPRPLADEMEWIFRDLVKSIRADGTVIEDADGNIAVHPGVEHISWLYRSLPANRVSGRRGDH</sequence>
<gene>
    <name evidence="1" type="ORF">AB0K36_24540</name>
</gene>
<comment type="caution">
    <text evidence="1">The sequence shown here is derived from an EMBL/GenBank/DDBJ whole genome shotgun (WGS) entry which is preliminary data.</text>
</comment>
<keyword evidence="2" id="KW-1185">Reference proteome</keyword>
<proteinExistence type="predicted"/>
<protein>
    <submittedName>
        <fullName evidence="1">Uncharacterized protein</fullName>
    </submittedName>
</protein>
<evidence type="ECO:0000313" key="1">
    <source>
        <dbReference type="EMBL" id="MEV4683949.1"/>
    </source>
</evidence>
<dbReference type="EMBL" id="JBFAQK010000041">
    <property type="protein sequence ID" value="MEV4683949.1"/>
    <property type="molecule type" value="Genomic_DNA"/>
</dbReference>
<accession>A0ABV3HZC7</accession>
<dbReference type="Proteomes" id="UP001552521">
    <property type="component" value="Unassembled WGS sequence"/>
</dbReference>
<dbReference type="RefSeq" id="WP_364598172.1">
    <property type="nucleotide sequence ID" value="NZ_JBFAQK010000041.1"/>
</dbReference>
<name>A0ABV3HZC7_9ACTN</name>
<reference evidence="1 2" key="1">
    <citation type="submission" date="2024-06" db="EMBL/GenBank/DDBJ databases">
        <title>The Natural Products Discovery Center: Release of the First 8490 Sequenced Strains for Exploring Actinobacteria Biosynthetic Diversity.</title>
        <authorList>
            <person name="Kalkreuter E."/>
            <person name="Kautsar S.A."/>
            <person name="Yang D."/>
            <person name="Bader C.D."/>
            <person name="Teijaro C.N."/>
            <person name="Fluegel L."/>
            <person name="Davis C.M."/>
            <person name="Simpson J.R."/>
            <person name="Lauterbach L."/>
            <person name="Steele A.D."/>
            <person name="Gui C."/>
            <person name="Meng S."/>
            <person name="Li G."/>
            <person name="Viehrig K."/>
            <person name="Ye F."/>
            <person name="Su P."/>
            <person name="Kiefer A.F."/>
            <person name="Nichols A."/>
            <person name="Cepeda A.J."/>
            <person name="Yan W."/>
            <person name="Fan B."/>
            <person name="Jiang Y."/>
            <person name="Adhikari A."/>
            <person name="Zheng C.-J."/>
            <person name="Schuster L."/>
            <person name="Cowan T.M."/>
            <person name="Smanski M.J."/>
            <person name="Chevrette M.G."/>
            <person name="De Carvalho L.P.S."/>
            <person name="Shen B."/>
        </authorList>
    </citation>
    <scope>NUCLEOTIDE SEQUENCE [LARGE SCALE GENOMIC DNA]</scope>
    <source>
        <strain evidence="1 2">NPDC049344</strain>
    </source>
</reference>
<organism evidence="1 2">
    <name type="scientific">Streptomyces kurssanovii</name>
    <dbReference type="NCBI Taxonomy" id="67312"/>
    <lineage>
        <taxon>Bacteria</taxon>
        <taxon>Bacillati</taxon>
        <taxon>Actinomycetota</taxon>
        <taxon>Actinomycetes</taxon>
        <taxon>Kitasatosporales</taxon>
        <taxon>Streptomycetaceae</taxon>
        <taxon>Streptomyces</taxon>
    </lineage>
</organism>
<evidence type="ECO:0000313" key="2">
    <source>
        <dbReference type="Proteomes" id="UP001552521"/>
    </source>
</evidence>